<dbReference type="Proteomes" id="UP000515125">
    <property type="component" value="Unplaced"/>
</dbReference>
<reference evidence="4" key="1">
    <citation type="submission" date="2025-08" db="UniProtKB">
        <authorList>
            <consortium name="RefSeq"/>
        </authorList>
    </citation>
    <scope>IDENTIFICATION</scope>
</reference>
<evidence type="ECO:0000256" key="2">
    <source>
        <dbReference type="SAM" id="MobiDB-lite"/>
    </source>
</evidence>
<feature type="compositionally biased region" description="Low complexity" evidence="2">
    <location>
        <begin position="91"/>
        <end position="110"/>
    </location>
</feature>
<dbReference type="GeneID" id="34619367"/>
<organism evidence="3 4">
    <name type="scientific">Cyclospora cayetanensis</name>
    <dbReference type="NCBI Taxonomy" id="88456"/>
    <lineage>
        <taxon>Eukaryota</taxon>
        <taxon>Sar</taxon>
        <taxon>Alveolata</taxon>
        <taxon>Apicomplexa</taxon>
        <taxon>Conoidasida</taxon>
        <taxon>Coccidia</taxon>
        <taxon>Eucoccidiorida</taxon>
        <taxon>Eimeriorina</taxon>
        <taxon>Eimeriidae</taxon>
        <taxon>Cyclospora</taxon>
    </lineage>
</organism>
<dbReference type="RefSeq" id="XP_026193644.1">
    <property type="nucleotide sequence ID" value="XM_026337859.1"/>
</dbReference>
<evidence type="ECO:0000256" key="1">
    <source>
        <dbReference type="SAM" id="Coils"/>
    </source>
</evidence>
<evidence type="ECO:0000313" key="4">
    <source>
        <dbReference type="RefSeq" id="XP_026193644.1"/>
    </source>
</evidence>
<protein>
    <submittedName>
        <fullName evidence="4">Uncharacterized protein LOC34619367</fullName>
    </submittedName>
</protein>
<feature type="compositionally biased region" description="Low complexity" evidence="2">
    <location>
        <begin position="36"/>
        <end position="48"/>
    </location>
</feature>
<feature type="coiled-coil region" evidence="1">
    <location>
        <begin position="300"/>
        <end position="362"/>
    </location>
</feature>
<name>A0A6P6S1I5_9EIME</name>
<evidence type="ECO:0000313" key="3">
    <source>
        <dbReference type="Proteomes" id="UP000515125"/>
    </source>
</evidence>
<dbReference type="OrthoDB" id="347296at2759"/>
<dbReference type="AlphaFoldDB" id="A0A6P6S1I5"/>
<gene>
    <name evidence="4" type="primary">LOC34619367</name>
</gene>
<keyword evidence="3" id="KW-1185">Reference proteome</keyword>
<keyword evidence="1" id="KW-0175">Coiled coil</keyword>
<proteinExistence type="predicted"/>
<feature type="region of interest" description="Disordered" evidence="2">
    <location>
        <begin position="29"/>
        <end position="61"/>
    </location>
</feature>
<feature type="region of interest" description="Disordered" evidence="2">
    <location>
        <begin position="76"/>
        <end position="110"/>
    </location>
</feature>
<sequence>MAGPSMNSTALDEASTPACLLRHKRLASVAFPQSTRSPGSSHSMFSSRSGRRRGPQVGLSQDVTCEAAEVALPHASDANSVGVNRPDEDSATAGAEAAPEAGARTGATTPWDLGVTEGLDFCRDGEALLQQLKQRIHATGQQLAAAAAAAKGASAREKGGGEGDASEREGGAQIKMAQQLLLDEEIDECLKEIKELRRLLMAVISTTKGDPLLSGEVVGGSAQISGDLADGLKSEGVFTTMRVFRLDQLSGEIAEPPASAMAGVLRGTKRVVAALADRIHSIENSASVWLTHGAEVLPYLQHLQQSLEDLQRQEQQTAQKTNEVMARVAQKRQQEEVVRFRLEKTQDEFRLARLDLTREELEKISGKERMQLLESRQEALDRELKSLAAFSPLFIVERAAKYIALQYRPEQSSVDHEICIEGLDLSFTRGATRISPFFSVHVQPPNDRVRLLLESGIRELLQKLSTNQGALQRRGRGAEDLNFRGVDAADDIVVEHIAAVLIKTLSSSFSTTNVPPRYLPLKEVVQAVET</sequence>
<accession>A0A6P6S1I5</accession>